<feature type="domain" description="Macro" evidence="1">
    <location>
        <begin position="1"/>
        <end position="155"/>
    </location>
</feature>
<name>A0AAQ3QY58_9BACT</name>
<dbReference type="InterPro" id="IPR002589">
    <property type="entry name" value="Macro_dom"/>
</dbReference>
<sequence>MIYSTNINLALTGGVGASLKEKFGVKLQIGLQSSSLGTGRQMAGVGEVIETSFDYMPWKIVFHTIATDEFYYTSPDDVETILKFCIKRCASDERIKKVVTSALGAGYGDLKLSKFIEICDRILSQVDTGALGEFCIVCNDEKEYLKLLEVSENFGQAWSEIGE</sequence>
<evidence type="ECO:0000259" key="1">
    <source>
        <dbReference type="PROSITE" id="PS51154"/>
    </source>
</evidence>
<dbReference type="KEGG" id="puo:RZN69_19995"/>
<proteinExistence type="predicted"/>
<dbReference type="EMBL" id="CP136920">
    <property type="protein sequence ID" value="WOO43742.1"/>
    <property type="molecule type" value="Genomic_DNA"/>
</dbReference>
<evidence type="ECO:0000313" key="2">
    <source>
        <dbReference type="EMBL" id="WOO43742.1"/>
    </source>
</evidence>
<dbReference type="Gene3D" id="3.40.220.10">
    <property type="entry name" value="Leucine Aminopeptidase, subunit E, domain 1"/>
    <property type="match status" value="1"/>
</dbReference>
<dbReference type="RefSeq" id="WP_317836340.1">
    <property type="nucleotide sequence ID" value="NZ_CP136920.1"/>
</dbReference>
<gene>
    <name evidence="2" type="ORF">RZN69_19995</name>
</gene>
<dbReference type="PROSITE" id="PS51154">
    <property type="entry name" value="MACRO"/>
    <property type="match status" value="1"/>
</dbReference>
<dbReference type="SUPFAM" id="SSF52949">
    <property type="entry name" value="Macro domain-like"/>
    <property type="match status" value="1"/>
</dbReference>
<dbReference type="Proteomes" id="UP001304300">
    <property type="component" value="Chromosome"/>
</dbReference>
<evidence type="ECO:0000313" key="3">
    <source>
        <dbReference type="Proteomes" id="UP001304300"/>
    </source>
</evidence>
<protein>
    <submittedName>
        <fullName evidence="2">Macro domain-containing protein</fullName>
    </submittedName>
</protein>
<reference evidence="2 3" key="1">
    <citation type="submission" date="2023-10" db="EMBL/GenBank/DDBJ databases">
        <title>Rubellicoccus peritrichatus gen. nov., sp. nov., isolated from an algae of coral reef tank.</title>
        <authorList>
            <person name="Luo J."/>
        </authorList>
    </citation>
    <scope>NUCLEOTIDE SEQUENCE [LARGE SCALE GENOMIC DNA]</scope>
    <source>
        <strain evidence="2 3">CR14</strain>
    </source>
</reference>
<dbReference type="AlphaFoldDB" id="A0AAQ3QY58"/>
<keyword evidence="3" id="KW-1185">Reference proteome</keyword>
<organism evidence="2 3">
    <name type="scientific">Rubellicoccus peritrichatus</name>
    <dbReference type="NCBI Taxonomy" id="3080537"/>
    <lineage>
        <taxon>Bacteria</taxon>
        <taxon>Pseudomonadati</taxon>
        <taxon>Verrucomicrobiota</taxon>
        <taxon>Opitutia</taxon>
        <taxon>Puniceicoccales</taxon>
        <taxon>Cerasicoccaceae</taxon>
        <taxon>Rubellicoccus</taxon>
    </lineage>
</organism>
<dbReference type="InterPro" id="IPR043472">
    <property type="entry name" value="Macro_dom-like"/>
</dbReference>
<dbReference type="Pfam" id="PF01661">
    <property type="entry name" value="Macro"/>
    <property type="match status" value="1"/>
</dbReference>
<accession>A0AAQ3QY58</accession>